<dbReference type="EMBL" id="MT145182">
    <property type="protein sequence ID" value="QJI04464.1"/>
    <property type="molecule type" value="Genomic_DNA"/>
</dbReference>
<dbReference type="AlphaFoldDB" id="A0A6M3Y611"/>
<feature type="compositionally biased region" description="Basic and acidic residues" evidence="1">
    <location>
        <begin position="1"/>
        <end position="17"/>
    </location>
</feature>
<sequence length="79" mass="9349">MKGQIDKHGNLHIERAGSPRPQFCRKTQNPCGDDCPKFGEPYYSQIMDNKGEWVDGFSLRLCERDQLFFTEFDDYREKQ</sequence>
<evidence type="ECO:0000313" key="2">
    <source>
        <dbReference type="EMBL" id="QJI04464.1"/>
    </source>
</evidence>
<evidence type="ECO:0000256" key="1">
    <source>
        <dbReference type="SAM" id="MobiDB-lite"/>
    </source>
</evidence>
<proteinExistence type="predicted"/>
<protein>
    <submittedName>
        <fullName evidence="2">Uncharacterized protein</fullName>
    </submittedName>
</protein>
<organism evidence="2">
    <name type="scientific">viral metagenome</name>
    <dbReference type="NCBI Taxonomy" id="1070528"/>
    <lineage>
        <taxon>unclassified sequences</taxon>
        <taxon>metagenomes</taxon>
        <taxon>organismal metagenomes</taxon>
    </lineage>
</organism>
<reference evidence="2" key="1">
    <citation type="submission" date="2020-03" db="EMBL/GenBank/DDBJ databases">
        <title>The deep terrestrial virosphere.</title>
        <authorList>
            <person name="Holmfeldt K."/>
            <person name="Nilsson E."/>
            <person name="Simone D."/>
            <person name="Lopez-Fernandez M."/>
            <person name="Wu X."/>
            <person name="de Brujin I."/>
            <person name="Lundin D."/>
            <person name="Andersson A."/>
            <person name="Bertilsson S."/>
            <person name="Dopson M."/>
        </authorList>
    </citation>
    <scope>NUCLEOTIDE SEQUENCE</scope>
    <source>
        <strain evidence="2">TM448B08809</strain>
    </source>
</reference>
<accession>A0A6M3Y611</accession>
<name>A0A6M3Y611_9ZZZZ</name>
<gene>
    <name evidence="2" type="ORF">TM448B08809_0007</name>
</gene>
<feature type="region of interest" description="Disordered" evidence="1">
    <location>
        <begin position="1"/>
        <end position="23"/>
    </location>
</feature>